<dbReference type="Pfam" id="PF13579">
    <property type="entry name" value="Glyco_trans_4_4"/>
    <property type="match status" value="1"/>
</dbReference>
<accession>A0A7V2AVU0</accession>
<keyword evidence="2" id="KW-0808">Transferase</keyword>
<gene>
    <name evidence="5" type="ORF">ENO08_06985</name>
</gene>
<dbReference type="PANTHER" id="PTHR12526:SF510">
    <property type="entry name" value="D-INOSITOL 3-PHOSPHATE GLYCOSYLTRANSFERASE"/>
    <property type="match status" value="1"/>
</dbReference>
<dbReference type="Pfam" id="PF00534">
    <property type="entry name" value="Glycos_transf_1"/>
    <property type="match status" value="1"/>
</dbReference>
<reference evidence="5" key="1">
    <citation type="journal article" date="2020" name="mSystems">
        <title>Genome- and Community-Level Interaction Insights into Carbon Utilization and Element Cycling Functions of Hydrothermarchaeota in Hydrothermal Sediment.</title>
        <authorList>
            <person name="Zhou Z."/>
            <person name="Liu Y."/>
            <person name="Xu W."/>
            <person name="Pan J."/>
            <person name="Luo Z.H."/>
            <person name="Li M."/>
        </authorList>
    </citation>
    <scope>NUCLEOTIDE SEQUENCE [LARGE SCALE GENOMIC DNA]</scope>
    <source>
        <strain evidence="5">SpSt-1233</strain>
    </source>
</reference>
<dbReference type="CDD" id="cd03808">
    <property type="entry name" value="GT4_CapM-like"/>
    <property type="match status" value="1"/>
</dbReference>
<feature type="non-terminal residue" evidence="5">
    <location>
        <position position="1"/>
    </location>
</feature>
<dbReference type="GO" id="GO:0016757">
    <property type="term" value="F:glycosyltransferase activity"/>
    <property type="evidence" value="ECO:0007669"/>
    <property type="project" value="UniProtKB-KW"/>
</dbReference>
<name>A0A7V2AVU0_UNCEI</name>
<protein>
    <submittedName>
        <fullName evidence="5">Glycosyltransferase family 1 protein</fullName>
    </submittedName>
</protein>
<organism evidence="5">
    <name type="scientific">Eiseniibacteriota bacterium</name>
    <dbReference type="NCBI Taxonomy" id="2212470"/>
    <lineage>
        <taxon>Bacteria</taxon>
        <taxon>Candidatus Eiseniibacteriota</taxon>
    </lineage>
</organism>
<feature type="domain" description="Glycosyltransferase subfamily 4-like N-terminal" evidence="4">
    <location>
        <begin position="1"/>
        <end position="145"/>
    </location>
</feature>
<proteinExistence type="predicted"/>
<sequence>RAGHDVHFCCSPGDLLESLEEEGFPVFALPIARSYDPAKHLVSFWRLYRFLRRTPFDVVHAHTPVAGLIGRAAARLAGVPFVVYTAHGFYFHEGMKPAVRRLFVSLERFGGRLSDLVLVQSEEDYREALRERIMPGDRLVHIGNGVDPGLFGAGVHAAKAAEAKRELGLDGGPVVGFVGRIVREKGVIEFVRAAAAVRRDHPRAQFVMVGAPLESDRDDCRELVGELAGELGISKALHMAGYRKDVPVLLSLFDLFVLPSYREGMPRALLEAMASGLPVVASDIRGCREEVEEGVTGLLVPPRDHERLAEAISRLLGEKERARRMGEAARARVAQRFDEKRIVSLQVRLLEELARRPREN</sequence>
<dbReference type="InterPro" id="IPR028098">
    <property type="entry name" value="Glyco_trans_4-like_N"/>
</dbReference>
<evidence type="ECO:0000313" key="5">
    <source>
        <dbReference type="EMBL" id="HER44187.1"/>
    </source>
</evidence>
<dbReference type="PANTHER" id="PTHR12526">
    <property type="entry name" value="GLYCOSYLTRANSFERASE"/>
    <property type="match status" value="1"/>
</dbReference>
<feature type="domain" description="Glycosyl transferase family 1" evidence="3">
    <location>
        <begin position="163"/>
        <end position="331"/>
    </location>
</feature>
<dbReference type="Proteomes" id="UP000886069">
    <property type="component" value="Unassembled WGS sequence"/>
</dbReference>
<evidence type="ECO:0000256" key="2">
    <source>
        <dbReference type="ARBA" id="ARBA00022679"/>
    </source>
</evidence>
<dbReference type="AlphaFoldDB" id="A0A7V2AVU0"/>
<evidence type="ECO:0000256" key="1">
    <source>
        <dbReference type="ARBA" id="ARBA00022676"/>
    </source>
</evidence>
<comment type="caution">
    <text evidence="5">The sequence shown here is derived from an EMBL/GenBank/DDBJ whole genome shotgun (WGS) entry which is preliminary data.</text>
</comment>
<evidence type="ECO:0000259" key="3">
    <source>
        <dbReference type="Pfam" id="PF00534"/>
    </source>
</evidence>
<dbReference type="Gene3D" id="3.40.50.2000">
    <property type="entry name" value="Glycogen Phosphorylase B"/>
    <property type="match status" value="2"/>
</dbReference>
<dbReference type="SUPFAM" id="SSF53756">
    <property type="entry name" value="UDP-Glycosyltransferase/glycogen phosphorylase"/>
    <property type="match status" value="1"/>
</dbReference>
<evidence type="ECO:0000259" key="4">
    <source>
        <dbReference type="Pfam" id="PF13579"/>
    </source>
</evidence>
<dbReference type="EMBL" id="DSEC01000497">
    <property type="protein sequence ID" value="HER44187.1"/>
    <property type="molecule type" value="Genomic_DNA"/>
</dbReference>
<keyword evidence="1" id="KW-0328">Glycosyltransferase</keyword>
<dbReference type="InterPro" id="IPR001296">
    <property type="entry name" value="Glyco_trans_1"/>
</dbReference>